<dbReference type="InterPro" id="IPR000276">
    <property type="entry name" value="GPCR_Rhodpsn"/>
</dbReference>
<keyword evidence="4" id="KW-0297">G-protein coupled receptor</keyword>
<dbReference type="SUPFAM" id="SSF81321">
    <property type="entry name" value="Family A G protein-coupled receptor-like"/>
    <property type="match status" value="1"/>
</dbReference>
<evidence type="ECO:0000256" key="6">
    <source>
        <dbReference type="ARBA" id="ARBA00023170"/>
    </source>
</evidence>
<dbReference type="PRINTS" id="PR00237">
    <property type="entry name" value="GPCRRHODOPSN"/>
</dbReference>
<keyword evidence="2 8" id="KW-0812">Transmembrane</keyword>
<comment type="caution">
    <text evidence="10">The sequence shown here is derived from an EMBL/GenBank/DDBJ whole genome shotgun (WGS) entry which is preliminary data.</text>
</comment>
<dbReference type="Proteomes" id="UP001208570">
    <property type="component" value="Unassembled WGS sequence"/>
</dbReference>
<protein>
    <recommendedName>
        <fullName evidence="9">G-protein coupled receptors family 1 profile domain-containing protein</fullName>
    </recommendedName>
</protein>
<feature type="transmembrane region" description="Helical" evidence="8">
    <location>
        <begin position="47"/>
        <end position="66"/>
    </location>
</feature>
<dbReference type="GO" id="GO:0016020">
    <property type="term" value="C:membrane"/>
    <property type="evidence" value="ECO:0007669"/>
    <property type="project" value="UniProtKB-SubCell"/>
</dbReference>
<sequence length="97" mass="11340">KTLDGKVLKVLVVTSVTYFVAWGPYVTIAFITSLFPDTVPPIWLEFLVTWLGNSNSFMNVIIYSLMYSSFRKKASYLITKYFSWKCWRKNNQLRPSL</sequence>
<evidence type="ECO:0000259" key="9">
    <source>
        <dbReference type="PROSITE" id="PS50262"/>
    </source>
</evidence>
<dbReference type="GO" id="GO:0004930">
    <property type="term" value="F:G protein-coupled receptor activity"/>
    <property type="evidence" value="ECO:0007669"/>
    <property type="project" value="UniProtKB-KW"/>
</dbReference>
<feature type="domain" description="G-protein coupled receptors family 1 profile" evidence="9">
    <location>
        <begin position="1"/>
        <end position="63"/>
    </location>
</feature>
<dbReference type="InterPro" id="IPR017452">
    <property type="entry name" value="GPCR_Rhodpsn_7TM"/>
</dbReference>
<keyword evidence="11" id="KW-1185">Reference proteome</keyword>
<evidence type="ECO:0000256" key="4">
    <source>
        <dbReference type="ARBA" id="ARBA00023040"/>
    </source>
</evidence>
<evidence type="ECO:0000256" key="1">
    <source>
        <dbReference type="ARBA" id="ARBA00004141"/>
    </source>
</evidence>
<dbReference type="AlphaFoldDB" id="A0AAD9N1D9"/>
<gene>
    <name evidence="10" type="ORF">LSH36_347g00050</name>
</gene>
<dbReference type="EMBL" id="JAODUP010000347">
    <property type="protein sequence ID" value="KAK2151883.1"/>
    <property type="molecule type" value="Genomic_DNA"/>
</dbReference>
<keyword evidence="7" id="KW-0807">Transducer</keyword>
<evidence type="ECO:0000256" key="8">
    <source>
        <dbReference type="SAM" id="Phobius"/>
    </source>
</evidence>
<feature type="non-terminal residue" evidence="10">
    <location>
        <position position="1"/>
    </location>
</feature>
<dbReference type="Gene3D" id="1.20.1070.10">
    <property type="entry name" value="Rhodopsin 7-helix transmembrane proteins"/>
    <property type="match status" value="1"/>
</dbReference>
<feature type="transmembrane region" description="Helical" evidence="8">
    <location>
        <begin position="7"/>
        <end position="35"/>
    </location>
</feature>
<keyword evidence="6" id="KW-0675">Receptor</keyword>
<organism evidence="10 11">
    <name type="scientific">Paralvinella palmiformis</name>
    <dbReference type="NCBI Taxonomy" id="53620"/>
    <lineage>
        <taxon>Eukaryota</taxon>
        <taxon>Metazoa</taxon>
        <taxon>Spiralia</taxon>
        <taxon>Lophotrochozoa</taxon>
        <taxon>Annelida</taxon>
        <taxon>Polychaeta</taxon>
        <taxon>Sedentaria</taxon>
        <taxon>Canalipalpata</taxon>
        <taxon>Terebellida</taxon>
        <taxon>Terebelliformia</taxon>
        <taxon>Alvinellidae</taxon>
        <taxon>Paralvinella</taxon>
    </lineage>
</organism>
<evidence type="ECO:0000256" key="3">
    <source>
        <dbReference type="ARBA" id="ARBA00022989"/>
    </source>
</evidence>
<name>A0AAD9N1D9_9ANNE</name>
<evidence type="ECO:0000313" key="11">
    <source>
        <dbReference type="Proteomes" id="UP001208570"/>
    </source>
</evidence>
<evidence type="ECO:0000256" key="7">
    <source>
        <dbReference type="ARBA" id="ARBA00023224"/>
    </source>
</evidence>
<accession>A0AAD9N1D9</accession>
<keyword evidence="3 8" id="KW-1133">Transmembrane helix</keyword>
<keyword evidence="5 8" id="KW-0472">Membrane</keyword>
<dbReference type="PANTHER" id="PTHR24238">
    <property type="entry name" value="G-PROTEIN COUPLED RECEPTOR"/>
    <property type="match status" value="1"/>
</dbReference>
<reference evidence="10" key="1">
    <citation type="journal article" date="2023" name="Mol. Biol. Evol.">
        <title>Third-Generation Sequencing Reveals the Adaptive Role of the Epigenome in Three Deep-Sea Polychaetes.</title>
        <authorList>
            <person name="Perez M."/>
            <person name="Aroh O."/>
            <person name="Sun Y."/>
            <person name="Lan Y."/>
            <person name="Juniper S.K."/>
            <person name="Young C.R."/>
            <person name="Angers B."/>
            <person name="Qian P.Y."/>
        </authorList>
    </citation>
    <scope>NUCLEOTIDE SEQUENCE</scope>
    <source>
        <strain evidence="10">P08H-3</strain>
    </source>
</reference>
<evidence type="ECO:0000256" key="2">
    <source>
        <dbReference type="ARBA" id="ARBA00022692"/>
    </source>
</evidence>
<evidence type="ECO:0000313" key="10">
    <source>
        <dbReference type="EMBL" id="KAK2151883.1"/>
    </source>
</evidence>
<proteinExistence type="predicted"/>
<comment type="subcellular location">
    <subcellularLocation>
        <location evidence="1">Membrane</location>
        <topology evidence="1">Multi-pass membrane protein</topology>
    </subcellularLocation>
</comment>
<dbReference type="PROSITE" id="PS50262">
    <property type="entry name" value="G_PROTEIN_RECEP_F1_2"/>
    <property type="match status" value="1"/>
</dbReference>
<evidence type="ECO:0000256" key="5">
    <source>
        <dbReference type="ARBA" id="ARBA00023136"/>
    </source>
</evidence>